<dbReference type="EMBL" id="JAMPKK010000026">
    <property type="protein sequence ID" value="MEP0865444.1"/>
    <property type="molecule type" value="Genomic_DNA"/>
</dbReference>
<evidence type="ECO:0000313" key="2">
    <source>
        <dbReference type="EMBL" id="MEP0865444.1"/>
    </source>
</evidence>
<dbReference type="Pfam" id="PF00395">
    <property type="entry name" value="SLH"/>
    <property type="match status" value="3"/>
</dbReference>
<dbReference type="Pfam" id="PF14903">
    <property type="entry name" value="WG_beta_rep"/>
    <property type="match status" value="1"/>
</dbReference>
<dbReference type="PANTHER" id="PTHR43308:SF5">
    <property type="entry name" value="S-LAYER PROTEIN _ PEPTIDOGLYCAN ENDO-BETA-N-ACETYLGLUCOSAMINIDASE"/>
    <property type="match status" value="1"/>
</dbReference>
<feature type="domain" description="SLH" evidence="1">
    <location>
        <begin position="1"/>
        <end position="64"/>
    </location>
</feature>
<dbReference type="InterPro" id="IPR051465">
    <property type="entry name" value="Cell_Envelope_Struct_Comp"/>
</dbReference>
<dbReference type="InterPro" id="IPR032774">
    <property type="entry name" value="WG_beta_rep"/>
</dbReference>
<dbReference type="RefSeq" id="WP_190421402.1">
    <property type="nucleotide sequence ID" value="NZ_JAMPKK010000026.1"/>
</dbReference>
<proteinExistence type="predicted"/>
<keyword evidence="3" id="KW-1185">Reference proteome</keyword>
<dbReference type="InterPro" id="IPR001119">
    <property type="entry name" value="SLH_dom"/>
</dbReference>
<dbReference type="Proteomes" id="UP001442494">
    <property type="component" value="Unassembled WGS sequence"/>
</dbReference>
<evidence type="ECO:0000259" key="1">
    <source>
        <dbReference type="PROSITE" id="PS51272"/>
    </source>
</evidence>
<comment type="caution">
    <text evidence="2">The sequence shown here is derived from an EMBL/GenBank/DDBJ whole genome shotgun (WGS) entry which is preliminary data.</text>
</comment>
<accession>A0ABV0JPT0</accession>
<dbReference type="PANTHER" id="PTHR43308">
    <property type="entry name" value="OUTER MEMBRANE PROTEIN ALPHA-RELATED"/>
    <property type="match status" value="1"/>
</dbReference>
<protein>
    <submittedName>
        <fullName evidence="2">S-layer homology domain-containing protein</fullName>
    </submittedName>
</protein>
<gene>
    <name evidence="2" type="ORF">NDI37_13310</name>
</gene>
<name>A0ABV0JPT0_9CYAN</name>
<dbReference type="PROSITE" id="PS51272">
    <property type="entry name" value="SLH"/>
    <property type="match status" value="3"/>
</dbReference>
<organism evidence="2 3">
    <name type="scientific">Funiculus sociatus GB2-A5</name>
    <dbReference type="NCBI Taxonomy" id="2933946"/>
    <lineage>
        <taxon>Bacteria</taxon>
        <taxon>Bacillati</taxon>
        <taxon>Cyanobacteriota</taxon>
        <taxon>Cyanophyceae</taxon>
        <taxon>Coleofasciculales</taxon>
        <taxon>Coleofasciculaceae</taxon>
        <taxon>Funiculus</taxon>
    </lineage>
</organism>
<evidence type="ECO:0000313" key="3">
    <source>
        <dbReference type="Proteomes" id="UP001442494"/>
    </source>
</evidence>
<sequence>MNNPIFSDIQNHWAEDCIKQLSQRNLISGYPDGSFRPNAPVTRAEFAALLRKAFPNAAPIRNAITFVDVPSNHWANQAIQAVYRAGFLSGYPDRTFKPNQQIPRVQTFVAMVSGLKYSPTKTPSETIKKYFDDGLEIPSYAINAIASATERYLVVNYPNVRRFNPNQNATRGEVAALICRALKISGVPLQYIPGMEFIVIGAQFEEADAFAEGMARVKIGEKWGYIDKTGKLVIAPQFDEADAFSDGVALVRQYKVKRE</sequence>
<reference evidence="2 3" key="1">
    <citation type="submission" date="2022-04" db="EMBL/GenBank/DDBJ databases">
        <title>Positive selection, recombination, and allopatry shape intraspecific diversity of widespread and dominant cyanobacteria.</title>
        <authorList>
            <person name="Wei J."/>
            <person name="Shu W."/>
            <person name="Hu C."/>
        </authorList>
    </citation>
    <scope>NUCLEOTIDE SEQUENCE [LARGE SCALE GENOMIC DNA]</scope>
    <source>
        <strain evidence="2 3">GB2-A5</strain>
    </source>
</reference>
<feature type="domain" description="SLH" evidence="1">
    <location>
        <begin position="65"/>
        <end position="125"/>
    </location>
</feature>
<feature type="domain" description="SLH" evidence="1">
    <location>
        <begin position="128"/>
        <end position="192"/>
    </location>
</feature>